<name>A0AAD7W2P6_9TELE</name>
<dbReference type="FunFam" id="3.30.160.60:FF:001498">
    <property type="entry name" value="Zinc finger protein 404"/>
    <property type="match status" value="1"/>
</dbReference>
<keyword evidence="16" id="KW-1185">Reference proteome</keyword>
<keyword evidence="7" id="KW-0862">Zinc</keyword>
<dbReference type="FunFam" id="3.30.160.60:FF:000100">
    <property type="entry name" value="Zinc finger 45-like"/>
    <property type="match status" value="1"/>
</dbReference>
<dbReference type="AlphaFoldDB" id="A0AAD7W2P6"/>
<dbReference type="FunFam" id="3.30.160.60:FF:000966">
    <property type="entry name" value="ZFP90 zinc finger protein"/>
    <property type="match status" value="1"/>
</dbReference>
<evidence type="ECO:0000256" key="1">
    <source>
        <dbReference type="ARBA" id="ARBA00003767"/>
    </source>
</evidence>
<comment type="subcellular location">
    <subcellularLocation>
        <location evidence="2">Nucleus</location>
    </subcellularLocation>
</comment>
<keyword evidence="8" id="KW-0805">Transcription regulation</keyword>
<sequence>MSIFHNQLASIMEVLSAAAVAEICKVVDDGYAVLHLEMSQCVKENEALRRKLRTLQPRGSRACLEEWAESSAHGRPFEVQLCNESRAATKGGCLQAVGRERVAGKRETNSPHTPAAVEEQRQLLQCAGVEEGRTESLLIKEERLEEDPQGEMNTREERAVGSRAGGGGRPPVQETQNKAENHTEELTEQHRTRHGVWEVSGPESALKAEAESESVKTLQHRGAERRAGGLNSLDSGFVMFERPAGQLGTYCTQGSANTETEDPCCSYSTETDSESLSFHSELRFTPSKEDTAHTGLPLGALGVARTDSVPIKLEADVHAAWDKGTMSEIAHAEHGRYHGDRERETACAGDAFGLCPPLDQATARGIATTAPKSNPGDVNGGGGPCERRPAAPKALKPQRKACARKRRFLCKYCGKGFPRAKELEIHQRVHTGEKPFGCAQCGKRFTQSCNLKTHLSVHTGEKPFRCAQCGKRFVQSGYLKAHQRVHTGEKPFSCAKCGKRFGQSSYLRSHQSVHTGEKPFSCAHCGKCFTRPCHLKRHQSVHVSGACTTVILF</sequence>
<dbReference type="GO" id="GO:0003677">
    <property type="term" value="F:DNA binding"/>
    <property type="evidence" value="ECO:0007669"/>
    <property type="project" value="UniProtKB-KW"/>
</dbReference>
<feature type="domain" description="C2H2-type" evidence="14">
    <location>
        <begin position="436"/>
        <end position="463"/>
    </location>
</feature>
<dbReference type="InterPro" id="IPR050331">
    <property type="entry name" value="Zinc_finger"/>
</dbReference>
<dbReference type="FunFam" id="3.30.160.60:FF:000358">
    <property type="entry name" value="zinc finger protein 24"/>
    <property type="match status" value="1"/>
</dbReference>
<dbReference type="Gene3D" id="3.30.160.60">
    <property type="entry name" value="Classic Zinc Finger"/>
    <property type="match status" value="5"/>
</dbReference>
<keyword evidence="11" id="KW-0539">Nucleus</keyword>
<evidence type="ECO:0000256" key="6">
    <source>
        <dbReference type="ARBA" id="ARBA00022771"/>
    </source>
</evidence>
<dbReference type="InterPro" id="IPR036236">
    <property type="entry name" value="Znf_C2H2_sf"/>
</dbReference>
<keyword evidence="4" id="KW-0479">Metal-binding</keyword>
<dbReference type="Proteomes" id="UP001221898">
    <property type="component" value="Unassembled WGS sequence"/>
</dbReference>
<comment type="function">
    <text evidence="1">May be involved in transcriptional regulation.</text>
</comment>
<evidence type="ECO:0000256" key="3">
    <source>
        <dbReference type="ARBA" id="ARBA00006991"/>
    </source>
</evidence>
<feature type="domain" description="C2H2-type" evidence="14">
    <location>
        <begin position="464"/>
        <end position="491"/>
    </location>
</feature>
<keyword evidence="9" id="KW-0238">DNA-binding</keyword>
<feature type="compositionally biased region" description="Basic and acidic residues" evidence="13">
    <location>
        <begin position="177"/>
        <end position="190"/>
    </location>
</feature>
<dbReference type="SUPFAM" id="SSF57667">
    <property type="entry name" value="beta-beta-alpha zinc fingers"/>
    <property type="match status" value="3"/>
</dbReference>
<reference evidence="15" key="1">
    <citation type="journal article" date="2023" name="Science">
        <title>Genome structures resolve the early diversification of teleost fishes.</title>
        <authorList>
            <person name="Parey E."/>
            <person name="Louis A."/>
            <person name="Montfort J."/>
            <person name="Bouchez O."/>
            <person name="Roques C."/>
            <person name="Iampietro C."/>
            <person name="Lluch J."/>
            <person name="Castinel A."/>
            <person name="Donnadieu C."/>
            <person name="Desvignes T."/>
            <person name="Floi Bucao C."/>
            <person name="Jouanno E."/>
            <person name="Wen M."/>
            <person name="Mejri S."/>
            <person name="Dirks R."/>
            <person name="Jansen H."/>
            <person name="Henkel C."/>
            <person name="Chen W.J."/>
            <person name="Zahm M."/>
            <person name="Cabau C."/>
            <person name="Klopp C."/>
            <person name="Thompson A.W."/>
            <person name="Robinson-Rechavi M."/>
            <person name="Braasch I."/>
            <person name="Lecointre G."/>
            <person name="Bobe J."/>
            <person name="Postlethwait J.H."/>
            <person name="Berthelot C."/>
            <person name="Roest Crollius H."/>
            <person name="Guiguen Y."/>
        </authorList>
    </citation>
    <scope>NUCLEOTIDE SEQUENCE</scope>
    <source>
        <strain evidence="15">NC1722</strain>
    </source>
</reference>
<comment type="similarity">
    <text evidence="3">Belongs to the krueppel C2H2-type zinc-finger protein family.</text>
</comment>
<evidence type="ECO:0000313" key="15">
    <source>
        <dbReference type="EMBL" id="KAJ8373415.1"/>
    </source>
</evidence>
<evidence type="ECO:0000256" key="13">
    <source>
        <dbReference type="SAM" id="MobiDB-lite"/>
    </source>
</evidence>
<evidence type="ECO:0000256" key="11">
    <source>
        <dbReference type="ARBA" id="ARBA00023242"/>
    </source>
</evidence>
<dbReference type="GO" id="GO:0010468">
    <property type="term" value="P:regulation of gene expression"/>
    <property type="evidence" value="ECO:0007669"/>
    <property type="project" value="TreeGrafter"/>
</dbReference>
<comment type="caution">
    <text evidence="15">The sequence shown here is derived from an EMBL/GenBank/DDBJ whole genome shotgun (WGS) entry which is preliminary data.</text>
</comment>
<dbReference type="GO" id="GO:0008270">
    <property type="term" value="F:zinc ion binding"/>
    <property type="evidence" value="ECO:0007669"/>
    <property type="project" value="UniProtKB-KW"/>
</dbReference>
<dbReference type="Pfam" id="PF00096">
    <property type="entry name" value="zf-C2H2"/>
    <property type="match status" value="5"/>
</dbReference>
<dbReference type="GO" id="GO:0005634">
    <property type="term" value="C:nucleus"/>
    <property type="evidence" value="ECO:0007669"/>
    <property type="project" value="UniProtKB-SubCell"/>
</dbReference>
<feature type="region of interest" description="Disordered" evidence="13">
    <location>
        <begin position="368"/>
        <end position="393"/>
    </location>
</feature>
<evidence type="ECO:0000256" key="9">
    <source>
        <dbReference type="ARBA" id="ARBA00023125"/>
    </source>
</evidence>
<evidence type="ECO:0000313" key="16">
    <source>
        <dbReference type="Proteomes" id="UP001221898"/>
    </source>
</evidence>
<dbReference type="PROSITE" id="PS00028">
    <property type="entry name" value="ZINC_FINGER_C2H2_1"/>
    <property type="match status" value="5"/>
</dbReference>
<protein>
    <recommendedName>
        <fullName evidence="14">C2H2-type domain-containing protein</fullName>
    </recommendedName>
</protein>
<dbReference type="InterPro" id="IPR013087">
    <property type="entry name" value="Znf_C2H2_type"/>
</dbReference>
<dbReference type="FunFam" id="3.30.160.60:FF:001954">
    <property type="entry name" value="Zinc finger protein 787"/>
    <property type="match status" value="1"/>
</dbReference>
<evidence type="ECO:0000256" key="4">
    <source>
        <dbReference type="ARBA" id="ARBA00022723"/>
    </source>
</evidence>
<keyword evidence="6 12" id="KW-0863">Zinc-finger</keyword>
<evidence type="ECO:0000256" key="7">
    <source>
        <dbReference type="ARBA" id="ARBA00022833"/>
    </source>
</evidence>
<dbReference type="PANTHER" id="PTHR16515:SF49">
    <property type="entry name" value="GASTRULA ZINC FINGER PROTEIN XLCGF49.1-LIKE-RELATED"/>
    <property type="match status" value="1"/>
</dbReference>
<keyword evidence="5" id="KW-0677">Repeat</keyword>
<feature type="region of interest" description="Disordered" evidence="13">
    <location>
        <begin position="142"/>
        <end position="193"/>
    </location>
</feature>
<dbReference type="PROSITE" id="PS50157">
    <property type="entry name" value="ZINC_FINGER_C2H2_2"/>
    <property type="match status" value="5"/>
</dbReference>
<accession>A0AAD7W2P6</accession>
<feature type="domain" description="C2H2-type" evidence="14">
    <location>
        <begin position="492"/>
        <end position="519"/>
    </location>
</feature>
<feature type="domain" description="C2H2-type" evidence="14">
    <location>
        <begin position="520"/>
        <end position="542"/>
    </location>
</feature>
<evidence type="ECO:0000259" key="14">
    <source>
        <dbReference type="PROSITE" id="PS50157"/>
    </source>
</evidence>
<evidence type="ECO:0000256" key="5">
    <source>
        <dbReference type="ARBA" id="ARBA00022737"/>
    </source>
</evidence>
<feature type="domain" description="C2H2-type" evidence="14">
    <location>
        <begin position="408"/>
        <end position="435"/>
    </location>
</feature>
<dbReference type="SMART" id="SM00355">
    <property type="entry name" value="ZnF_C2H2"/>
    <property type="match status" value="5"/>
</dbReference>
<dbReference type="EMBL" id="JAINUG010000362">
    <property type="protein sequence ID" value="KAJ8373415.1"/>
    <property type="molecule type" value="Genomic_DNA"/>
</dbReference>
<evidence type="ECO:0000256" key="8">
    <source>
        <dbReference type="ARBA" id="ARBA00023015"/>
    </source>
</evidence>
<evidence type="ECO:0000256" key="10">
    <source>
        <dbReference type="ARBA" id="ARBA00023163"/>
    </source>
</evidence>
<gene>
    <name evidence="15" type="ORF">AAFF_G00265420</name>
</gene>
<evidence type="ECO:0000256" key="12">
    <source>
        <dbReference type="PROSITE-ProRule" id="PRU00042"/>
    </source>
</evidence>
<dbReference type="PANTHER" id="PTHR16515">
    <property type="entry name" value="PR DOMAIN ZINC FINGER PROTEIN"/>
    <property type="match status" value="1"/>
</dbReference>
<proteinExistence type="inferred from homology"/>
<organism evidence="15 16">
    <name type="scientific">Aldrovandia affinis</name>
    <dbReference type="NCBI Taxonomy" id="143900"/>
    <lineage>
        <taxon>Eukaryota</taxon>
        <taxon>Metazoa</taxon>
        <taxon>Chordata</taxon>
        <taxon>Craniata</taxon>
        <taxon>Vertebrata</taxon>
        <taxon>Euteleostomi</taxon>
        <taxon>Actinopterygii</taxon>
        <taxon>Neopterygii</taxon>
        <taxon>Teleostei</taxon>
        <taxon>Notacanthiformes</taxon>
        <taxon>Halosauridae</taxon>
        <taxon>Aldrovandia</taxon>
    </lineage>
</organism>
<evidence type="ECO:0000256" key="2">
    <source>
        <dbReference type="ARBA" id="ARBA00004123"/>
    </source>
</evidence>
<keyword evidence="10" id="KW-0804">Transcription</keyword>